<proteinExistence type="predicted"/>
<dbReference type="Proteomes" id="UP000199111">
    <property type="component" value="Unassembled WGS sequence"/>
</dbReference>
<evidence type="ECO:0008006" key="3">
    <source>
        <dbReference type="Google" id="ProtNLM"/>
    </source>
</evidence>
<dbReference type="AlphaFoldDB" id="A0A1I4EME7"/>
<evidence type="ECO:0000313" key="2">
    <source>
        <dbReference type="Proteomes" id="UP000199111"/>
    </source>
</evidence>
<dbReference type="GeneID" id="96303440"/>
<evidence type="ECO:0000313" key="1">
    <source>
        <dbReference type="EMBL" id="SFL06905.1"/>
    </source>
</evidence>
<dbReference type="EMBL" id="FOQY01000051">
    <property type="protein sequence ID" value="SFL06905.1"/>
    <property type="molecule type" value="Genomic_DNA"/>
</dbReference>
<dbReference type="InterPro" id="IPR011008">
    <property type="entry name" value="Dimeric_a/b-barrel"/>
</dbReference>
<reference evidence="2" key="1">
    <citation type="submission" date="2016-10" db="EMBL/GenBank/DDBJ databases">
        <authorList>
            <person name="Varghese N."/>
            <person name="Submissions S."/>
        </authorList>
    </citation>
    <scope>NUCLEOTIDE SEQUENCE [LARGE SCALE GENOMIC DNA]</scope>
    <source>
        <strain evidence="2">CGMCC 4.2126</strain>
    </source>
</reference>
<accession>A0A1I4EME7</accession>
<dbReference type="SUPFAM" id="SSF54909">
    <property type="entry name" value="Dimeric alpha+beta barrel"/>
    <property type="match status" value="1"/>
</dbReference>
<protein>
    <recommendedName>
        <fullName evidence="3">DUF3291 domain-containing protein</fullName>
    </recommendedName>
</protein>
<organism evidence="1 2">
    <name type="scientific">Streptosporangium canum</name>
    <dbReference type="NCBI Taxonomy" id="324952"/>
    <lineage>
        <taxon>Bacteria</taxon>
        <taxon>Bacillati</taxon>
        <taxon>Actinomycetota</taxon>
        <taxon>Actinomycetes</taxon>
        <taxon>Streptosporangiales</taxon>
        <taxon>Streptosporangiaceae</taxon>
        <taxon>Streptosporangium</taxon>
    </lineage>
</organism>
<keyword evidence="2" id="KW-1185">Reference proteome</keyword>
<name>A0A1I4EME7_9ACTN</name>
<sequence>MIRSRWIPGPEPRGDGPVVVSRTDFRVHRIVDLPRACLAGWRLSGLWPELAGAIGVWLWADLPRRRIGSVSVWRAESDLRAFVRHPLHVEIMRAYRDRGTLTSATWDSPAAAGRR</sequence>
<dbReference type="RefSeq" id="WP_093891950.1">
    <property type="nucleotide sequence ID" value="NZ_FOQY01000051.1"/>
</dbReference>
<gene>
    <name evidence="1" type="ORF">SAMN05216275_15121</name>
</gene>